<evidence type="ECO:0000256" key="3">
    <source>
        <dbReference type="ARBA" id="ARBA00023125"/>
    </source>
</evidence>
<dbReference type="Proteomes" id="UP000525298">
    <property type="component" value="Unassembled WGS sequence"/>
</dbReference>
<keyword evidence="4 6" id="KW-0233">DNA recombination</keyword>
<dbReference type="GO" id="GO:0048476">
    <property type="term" value="C:Holliday junction resolvase complex"/>
    <property type="evidence" value="ECO:0007669"/>
    <property type="project" value="UniProtKB-UniRule"/>
</dbReference>
<keyword evidence="8" id="KW-0347">Helicase</keyword>
<evidence type="ECO:0000313" key="9">
    <source>
        <dbReference type="Proteomes" id="UP000525298"/>
    </source>
</evidence>
<evidence type="ECO:0000256" key="4">
    <source>
        <dbReference type="ARBA" id="ARBA00023172"/>
    </source>
</evidence>
<keyword evidence="9" id="KW-1185">Reference proteome</keyword>
<dbReference type="Pfam" id="PF14520">
    <property type="entry name" value="HHH_5"/>
    <property type="match status" value="1"/>
</dbReference>
<comment type="caution">
    <text evidence="6">Lacks conserved residue(s) required for the propagation of feature annotation.</text>
</comment>
<evidence type="ECO:0000313" key="8">
    <source>
        <dbReference type="EMBL" id="MBA2881236.1"/>
    </source>
</evidence>
<dbReference type="Pfam" id="PF01330">
    <property type="entry name" value="RuvA_N"/>
    <property type="match status" value="1"/>
</dbReference>
<sequence>MIAYLEGTLLKKEADRILLLAGQVGYEVLVPGFVMDTIASMALGEHLSLYIYYYQTEHQPRPVLIGFQLEAEREFFQAFISVEAIGPMKAVKALTIPVKEIARAIENRDIGPLKRLNGIGERTAHKIIATLQGKMGKFSLIRDLPEAPAVSETESDAAAQVTEVLVEQLGHRPGEAKEMVDAAMHRKPGISTPEELFEEVYRGQVSNGQ</sequence>
<dbReference type="SUPFAM" id="SSF50249">
    <property type="entry name" value="Nucleic acid-binding proteins"/>
    <property type="match status" value="1"/>
</dbReference>
<keyword evidence="8" id="KW-0378">Hydrolase</keyword>
<dbReference type="GO" id="GO:0016787">
    <property type="term" value="F:hydrolase activity"/>
    <property type="evidence" value="ECO:0007669"/>
    <property type="project" value="UniProtKB-KW"/>
</dbReference>
<reference evidence="8 9" key="1">
    <citation type="submission" date="2020-07" db="EMBL/GenBank/DDBJ databases">
        <title>Genomic Encyclopedia of Type Strains, Phase IV (KMG-IV): sequencing the most valuable type-strain genomes for metagenomic binning, comparative biology and taxonomic classification.</title>
        <authorList>
            <person name="Goeker M."/>
        </authorList>
    </citation>
    <scope>NUCLEOTIDE SEQUENCE [LARGE SCALE GENOMIC DNA]</scope>
    <source>
        <strain evidence="8 9">DSM 17721</strain>
    </source>
</reference>
<comment type="domain">
    <text evidence="6">Has three domains with a flexible linker between the domains II and III and assumes an 'L' shape. Domain III is highly mobile and contacts RuvB.</text>
</comment>
<keyword evidence="8" id="KW-0067">ATP-binding</keyword>
<accession>A0A7W0C8R7</accession>
<dbReference type="Gene3D" id="1.10.150.20">
    <property type="entry name" value="5' to 3' exonuclease, C-terminal subdomain"/>
    <property type="match status" value="1"/>
</dbReference>
<gene>
    <name evidence="6" type="primary">ruvA</name>
    <name evidence="8" type="ORF">HNR65_001562</name>
</gene>
<dbReference type="AlphaFoldDB" id="A0A7W0C8R7"/>
<feature type="region of interest" description="Flexible linker" evidence="6">
    <location>
        <begin position="141"/>
        <end position="153"/>
    </location>
</feature>
<comment type="similarity">
    <text evidence="6">Belongs to the RuvA family.</text>
</comment>
<feature type="region of interest" description="Domain III" evidence="6">
    <location>
        <begin position="154"/>
        <end position="209"/>
    </location>
</feature>
<comment type="caution">
    <text evidence="8">The sequence shown here is derived from an EMBL/GenBank/DDBJ whole genome shotgun (WGS) entry which is preliminary data.</text>
</comment>
<dbReference type="InterPro" id="IPR013849">
    <property type="entry name" value="DNA_helicase_Holl-junc_RuvA_I"/>
</dbReference>
<evidence type="ECO:0000256" key="6">
    <source>
        <dbReference type="HAMAP-Rule" id="MF_00031"/>
    </source>
</evidence>
<evidence type="ECO:0000256" key="2">
    <source>
        <dbReference type="ARBA" id="ARBA00022763"/>
    </source>
</evidence>
<dbReference type="GO" id="GO:0006281">
    <property type="term" value="P:DNA repair"/>
    <property type="evidence" value="ECO:0007669"/>
    <property type="project" value="UniProtKB-UniRule"/>
</dbReference>
<keyword evidence="2 6" id="KW-0227">DNA damage</keyword>
<evidence type="ECO:0000259" key="7">
    <source>
        <dbReference type="Pfam" id="PF01330"/>
    </source>
</evidence>
<comment type="function">
    <text evidence="6">The RuvA-RuvB-RuvC complex processes Holliday junction (HJ) DNA during genetic recombination and DNA repair, while the RuvA-RuvB complex plays an important role in the rescue of blocked DNA replication forks via replication fork reversal (RFR). RuvA specifically binds to HJ cruciform DNA, conferring on it an open structure. The RuvB hexamer acts as an ATP-dependent pump, pulling dsDNA into and through the RuvAB complex. HJ branch migration allows RuvC to scan DNA until it finds its consensus sequence, where it cleaves and resolves the cruciform DNA.</text>
</comment>
<name>A0A7W0C8R7_9BACT</name>
<dbReference type="GO" id="GO:0000400">
    <property type="term" value="F:four-way junction DNA binding"/>
    <property type="evidence" value="ECO:0007669"/>
    <property type="project" value="UniProtKB-UniRule"/>
</dbReference>
<evidence type="ECO:0000256" key="5">
    <source>
        <dbReference type="ARBA" id="ARBA00023204"/>
    </source>
</evidence>
<dbReference type="RefSeq" id="WP_181550886.1">
    <property type="nucleotide sequence ID" value="NZ_JACDUS010000003.1"/>
</dbReference>
<dbReference type="GO" id="GO:0005737">
    <property type="term" value="C:cytoplasm"/>
    <property type="evidence" value="ECO:0007669"/>
    <property type="project" value="UniProtKB-SubCell"/>
</dbReference>
<proteinExistence type="inferred from homology"/>
<dbReference type="GO" id="GO:0006310">
    <property type="term" value="P:DNA recombination"/>
    <property type="evidence" value="ECO:0007669"/>
    <property type="project" value="UniProtKB-UniRule"/>
</dbReference>
<comment type="subcellular location">
    <subcellularLocation>
        <location evidence="6">Cytoplasm</location>
    </subcellularLocation>
</comment>
<keyword evidence="8" id="KW-0547">Nucleotide-binding</keyword>
<comment type="subunit">
    <text evidence="6">Homotetramer. Forms an RuvA(8)-RuvB(12)-Holliday junction (HJ) complex. HJ DNA is sandwiched between 2 RuvA tetramers; dsDNA enters through RuvA and exits via RuvB. An RuvB hexamer assembles on each DNA strand where it exits the tetramer. Each RuvB hexamer is contacted by two RuvA subunits (via domain III) on 2 adjacent RuvB subunits; this complex drives branch migration. In the full resolvosome a probable DNA-RuvA(4)-RuvB(12)-RuvC(2) complex forms which resolves the HJ.</text>
</comment>
<dbReference type="SUPFAM" id="SSF47781">
    <property type="entry name" value="RuvA domain 2-like"/>
    <property type="match status" value="1"/>
</dbReference>
<dbReference type="HAMAP" id="MF_00031">
    <property type="entry name" value="DNA_HJ_migration_RuvA"/>
    <property type="match status" value="1"/>
</dbReference>
<evidence type="ECO:0000256" key="1">
    <source>
        <dbReference type="ARBA" id="ARBA00022490"/>
    </source>
</evidence>
<dbReference type="InterPro" id="IPR010994">
    <property type="entry name" value="RuvA_2-like"/>
</dbReference>
<feature type="domain" description="DNA helicase Holliday junction RuvA type" evidence="7">
    <location>
        <begin position="1"/>
        <end position="59"/>
    </location>
</feature>
<keyword evidence="3 6" id="KW-0238">DNA-binding</keyword>
<organism evidence="8 9">
    <name type="scientific">Desulfosalsimonas propionicica</name>
    <dbReference type="NCBI Taxonomy" id="332175"/>
    <lineage>
        <taxon>Bacteria</taxon>
        <taxon>Pseudomonadati</taxon>
        <taxon>Thermodesulfobacteriota</taxon>
        <taxon>Desulfobacteria</taxon>
        <taxon>Desulfobacterales</taxon>
        <taxon>Desulfosalsimonadaceae</taxon>
        <taxon>Desulfosalsimonas</taxon>
    </lineage>
</organism>
<keyword evidence="5 6" id="KW-0234">DNA repair</keyword>
<dbReference type="GO" id="GO:0009378">
    <property type="term" value="F:four-way junction helicase activity"/>
    <property type="evidence" value="ECO:0007669"/>
    <property type="project" value="InterPro"/>
</dbReference>
<dbReference type="InterPro" id="IPR000085">
    <property type="entry name" value="RuvA"/>
</dbReference>
<dbReference type="NCBIfam" id="TIGR00084">
    <property type="entry name" value="ruvA"/>
    <property type="match status" value="1"/>
</dbReference>
<keyword evidence="1 6" id="KW-0963">Cytoplasm</keyword>
<protein>
    <recommendedName>
        <fullName evidence="6">Holliday junction branch migration complex subunit RuvA</fullName>
    </recommendedName>
</protein>
<dbReference type="GO" id="GO:0005524">
    <property type="term" value="F:ATP binding"/>
    <property type="evidence" value="ECO:0007669"/>
    <property type="project" value="InterPro"/>
</dbReference>
<dbReference type="EMBL" id="JACDUS010000003">
    <property type="protein sequence ID" value="MBA2881236.1"/>
    <property type="molecule type" value="Genomic_DNA"/>
</dbReference>
<dbReference type="InterPro" id="IPR012340">
    <property type="entry name" value="NA-bd_OB-fold"/>
</dbReference>
<dbReference type="Gene3D" id="2.40.50.140">
    <property type="entry name" value="Nucleic acid-binding proteins"/>
    <property type="match status" value="1"/>
</dbReference>